<dbReference type="OrthoDB" id="1939135at2759"/>
<accession>A0A5B6WU53</accession>
<gene>
    <name evidence="1" type="ORF">EPI10_006668</name>
</gene>
<dbReference type="InterPro" id="IPR012337">
    <property type="entry name" value="RNaseH-like_sf"/>
</dbReference>
<name>A0A5B6WU53_9ROSI</name>
<dbReference type="AlphaFoldDB" id="A0A5B6WU53"/>
<reference evidence="2" key="1">
    <citation type="journal article" date="2019" name="Plant Biotechnol. J.">
        <title>Genome sequencing of the Australian wild diploid species Gossypium australe highlights disease resistance and delayed gland morphogenesis.</title>
        <authorList>
            <person name="Cai Y."/>
            <person name="Cai X."/>
            <person name="Wang Q."/>
            <person name="Wang P."/>
            <person name="Zhang Y."/>
            <person name="Cai C."/>
            <person name="Xu Y."/>
            <person name="Wang K."/>
            <person name="Zhou Z."/>
            <person name="Wang C."/>
            <person name="Geng S."/>
            <person name="Li B."/>
            <person name="Dong Q."/>
            <person name="Hou Y."/>
            <person name="Wang H."/>
            <person name="Ai P."/>
            <person name="Liu Z."/>
            <person name="Yi F."/>
            <person name="Sun M."/>
            <person name="An G."/>
            <person name="Cheng J."/>
            <person name="Zhang Y."/>
            <person name="Shi Q."/>
            <person name="Xie Y."/>
            <person name="Shi X."/>
            <person name="Chang Y."/>
            <person name="Huang F."/>
            <person name="Chen Y."/>
            <person name="Hong S."/>
            <person name="Mi L."/>
            <person name="Sun Q."/>
            <person name="Zhang L."/>
            <person name="Zhou B."/>
            <person name="Peng R."/>
            <person name="Zhang X."/>
            <person name="Liu F."/>
        </authorList>
    </citation>
    <scope>NUCLEOTIDE SEQUENCE [LARGE SCALE GENOMIC DNA]</scope>
    <source>
        <strain evidence="2">cv. PA1801</strain>
    </source>
</reference>
<dbReference type="InterPro" id="IPR036397">
    <property type="entry name" value="RNaseH_sf"/>
</dbReference>
<keyword evidence="2" id="KW-1185">Reference proteome</keyword>
<dbReference type="GO" id="GO:0003676">
    <property type="term" value="F:nucleic acid binding"/>
    <property type="evidence" value="ECO:0007669"/>
    <property type="project" value="InterPro"/>
</dbReference>
<dbReference type="Gene3D" id="3.30.420.10">
    <property type="entry name" value="Ribonuclease H-like superfamily/Ribonuclease H"/>
    <property type="match status" value="1"/>
</dbReference>
<evidence type="ECO:0000313" key="1">
    <source>
        <dbReference type="EMBL" id="KAA3484594.1"/>
    </source>
</evidence>
<sequence>MKSAHFISFWKKLQEALGTKLNFSIAFHPQTDGQSKRVIQILEDMLKCCVLEFEGKWEKYFSLVEFAYNNNFQSRIKMASYETELSEKQIHGVELVRETEEKVKVICDCLKAALDHQKLYANLKRKDIEF</sequence>
<evidence type="ECO:0000313" key="2">
    <source>
        <dbReference type="Proteomes" id="UP000325315"/>
    </source>
</evidence>
<proteinExistence type="predicted"/>
<dbReference type="SUPFAM" id="SSF53098">
    <property type="entry name" value="Ribonuclease H-like"/>
    <property type="match status" value="1"/>
</dbReference>
<organism evidence="1 2">
    <name type="scientific">Gossypium australe</name>
    <dbReference type="NCBI Taxonomy" id="47621"/>
    <lineage>
        <taxon>Eukaryota</taxon>
        <taxon>Viridiplantae</taxon>
        <taxon>Streptophyta</taxon>
        <taxon>Embryophyta</taxon>
        <taxon>Tracheophyta</taxon>
        <taxon>Spermatophyta</taxon>
        <taxon>Magnoliopsida</taxon>
        <taxon>eudicotyledons</taxon>
        <taxon>Gunneridae</taxon>
        <taxon>Pentapetalae</taxon>
        <taxon>rosids</taxon>
        <taxon>malvids</taxon>
        <taxon>Malvales</taxon>
        <taxon>Malvaceae</taxon>
        <taxon>Malvoideae</taxon>
        <taxon>Gossypium</taxon>
    </lineage>
</organism>
<dbReference type="PANTHER" id="PTHR45835:SF99">
    <property type="entry name" value="CHROMO DOMAIN-CONTAINING PROTEIN-RELATED"/>
    <property type="match status" value="1"/>
</dbReference>
<dbReference type="Proteomes" id="UP000325315">
    <property type="component" value="Unassembled WGS sequence"/>
</dbReference>
<comment type="caution">
    <text evidence="1">The sequence shown here is derived from an EMBL/GenBank/DDBJ whole genome shotgun (WGS) entry which is preliminary data.</text>
</comment>
<dbReference type="EMBL" id="SMMG02000002">
    <property type="protein sequence ID" value="KAA3484594.1"/>
    <property type="molecule type" value="Genomic_DNA"/>
</dbReference>
<dbReference type="PANTHER" id="PTHR45835">
    <property type="entry name" value="YALI0A06105P"/>
    <property type="match status" value="1"/>
</dbReference>
<protein>
    <submittedName>
        <fullName evidence="1">Taxadiene 5-alpha hydroxylase</fullName>
    </submittedName>
</protein>